<proteinExistence type="predicted"/>
<evidence type="ECO:0000313" key="1">
    <source>
        <dbReference type="EMBL" id="MXN65024.1"/>
    </source>
</evidence>
<dbReference type="EMBL" id="WUMV01000003">
    <property type="protein sequence ID" value="MXN65024.1"/>
    <property type="molecule type" value="Genomic_DNA"/>
</dbReference>
<dbReference type="Proteomes" id="UP000433101">
    <property type="component" value="Unassembled WGS sequence"/>
</dbReference>
<gene>
    <name evidence="1" type="ORF">GR183_08910</name>
</gene>
<name>A0A7X3S7S3_9HYPH</name>
<accession>A0A7X3S7S3</accession>
<dbReference type="AlphaFoldDB" id="A0A7X3S7S3"/>
<organism evidence="1 2">
    <name type="scientific">Stappia sediminis</name>
    <dbReference type="NCBI Taxonomy" id="2692190"/>
    <lineage>
        <taxon>Bacteria</taxon>
        <taxon>Pseudomonadati</taxon>
        <taxon>Pseudomonadota</taxon>
        <taxon>Alphaproteobacteria</taxon>
        <taxon>Hyphomicrobiales</taxon>
        <taxon>Stappiaceae</taxon>
        <taxon>Stappia</taxon>
    </lineage>
</organism>
<reference evidence="1 2" key="1">
    <citation type="submission" date="2019-12" db="EMBL/GenBank/DDBJ databases">
        <authorList>
            <person name="Li M."/>
        </authorList>
    </citation>
    <scope>NUCLEOTIDE SEQUENCE [LARGE SCALE GENOMIC DNA]</scope>
    <source>
        <strain evidence="1 2">GBMRC 2046</strain>
    </source>
</reference>
<comment type="caution">
    <text evidence="1">The sequence shown here is derived from an EMBL/GenBank/DDBJ whole genome shotgun (WGS) entry which is preliminary data.</text>
</comment>
<protein>
    <submittedName>
        <fullName evidence="1">Uncharacterized protein</fullName>
    </submittedName>
</protein>
<keyword evidence="2" id="KW-1185">Reference proteome</keyword>
<evidence type="ECO:0000313" key="2">
    <source>
        <dbReference type="Proteomes" id="UP000433101"/>
    </source>
</evidence>
<dbReference type="RefSeq" id="WP_160775251.1">
    <property type="nucleotide sequence ID" value="NZ_WUMV01000003.1"/>
</dbReference>
<sequence>MGIPLPFEAPCQEWRNEEGGGVALPSFFVRQSLTTHNLTISVPMMEQNPCQIVGALIVLYEVSALLETTISDDC</sequence>